<comment type="caution">
    <text evidence="1">The sequence shown here is derived from an EMBL/GenBank/DDBJ whole genome shotgun (WGS) entry which is preliminary data.</text>
</comment>
<dbReference type="AlphaFoldDB" id="A0A821V560"/>
<dbReference type="Proteomes" id="UP000663880">
    <property type="component" value="Unassembled WGS sequence"/>
</dbReference>
<evidence type="ECO:0000313" key="2">
    <source>
        <dbReference type="Proteomes" id="UP000663880"/>
    </source>
</evidence>
<keyword evidence="2" id="KW-1185">Reference proteome</keyword>
<organism evidence="1 2">
    <name type="scientific">Pieris macdunnoughi</name>
    <dbReference type="NCBI Taxonomy" id="345717"/>
    <lineage>
        <taxon>Eukaryota</taxon>
        <taxon>Metazoa</taxon>
        <taxon>Ecdysozoa</taxon>
        <taxon>Arthropoda</taxon>
        <taxon>Hexapoda</taxon>
        <taxon>Insecta</taxon>
        <taxon>Pterygota</taxon>
        <taxon>Neoptera</taxon>
        <taxon>Endopterygota</taxon>
        <taxon>Lepidoptera</taxon>
        <taxon>Glossata</taxon>
        <taxon>Ditrysia</taxon>
        <taxon>Papilionoidea</taxon>
        <taxon>Pieridae</taxon>
        <taxon>Pierinae</taxon>
        <taxon>Pieris</taxon>
    </lineage>
</organism>
<accession>A0A821V560</accession>
<name>A0A821V560_9NEOP</name>
<protein>
    <submittedName>
        <fullName evidence="1">Uncharacterized protein</fullName>
    </submittedName>
</protein>
<proteinExistence type="predicted"/>
<reference evidence="1" key="1">
    <citation type="submission" date="2021-02" db="EMBL/GenBank/DDBJ databases">
        <authorList>
            <person name="Steward A R."/>
        </authorList>
    </citation>
    <scope>NUCLEOTIDE SEQUENCE</scope>
</reference>
<dbReference type="EMBL" id="CAJOBZ010000037">
    <property type="protein sequence ID" value="CAF4901321.1"/>
    <property type="molecule type" value="Genomic_DNA"/>
</dbReference>
<gene>
    <name evidence="1" type="ORF">PMACD_LOCUS11315</name>
</gene>
<sequence>MGLLLDAVALPPDDIETIFGANWHRNGGKRPDGIYWSLGGWVGFAYVPRHSLNRLIKPASEIPTNAYLDDTLVKENRV</sequence>
<evidence type="ECO:0000313" key="1">
    <source>
        <dbReference type="EMBL" id="CAF4901321.1"/>
    </source>
</evidence>